<dbReference type="eggNOG" id="ENOG50304JN">
    <property type="taxonomic scope" value="Bacteria"/>
</dbReference>
<proteinExistence type="predicted"/>
<evidence type="ECO:0000313" key="3">
    <source>
        <dbReference type="Proteomes" id="UP000007397"/>
    </source>
</evidence>
<feature type="compositionally biased region" description="Basic and acidic residues" evidence="1">
    <location>
        <begin position="121"/>
        <end position="131"/>
    </location>
</feature>
<dbReference type="RefSeq" id="WP_014642789.1">
    <property type="nucleotide sequence ID" value="NC_017668.1"/>
</dbReference>
<dbReference type="EMBL" id="HE717023">
    <property type="protein sequence ID" value="CCG44893.1"/>
    <property type="molecule type" value="Genomic_DNA"/>
</dbReference>
<feature type="region of interest" description="Disordered" evidence="1">
    <location>
        <begin position="78"/>
        <end position="131"/>
    </location>
</feature>
<dbReference type="PROSITE" id="PS51257">
    <property type="entry name" value="PROKAR_LIPOPROTEIN"/>
    <property type="match status" value="1"/>
</dbReference>
<accession>I0JL73</accession>
<evidence type="ECO:0000313" key="2">
    <source>
        <dbReference type="EMBL" id="CCG44893.1"/>
    </source>
</evidence>
<protein>
    <recommendedName>
        <fullName evidence="4">Lipoprotein</fullName>
    </recommendedName>
</protein>
<feature type="compositionally biased region" description="Low complexity" evidence="1">
    <location>
        <begin position="99"/>
        <end position="110"/>
    </location>
</feature>
<dbReference type="HOGENOM" id="CLU_147843_0_0_9"/>
<dbReference type="Proteomes" id="UP000007397">
    <property type="component" value="Chromosome"/>
</dbReference>
<name>I0JL73_HALH3</name>
<evidence type="ECO:0008006" key="4">
    <source>
        <dbReference type="Google" id="ProtNLM"/>
    </source>
</evidence>
<dbReference type="AlphaFoldDB" id="I0JL73"/>
<keyword evidence="3" id="KW-1185">Reference proteome</keyword>
<organism evidence="2 3">
    <name type="scientific">Halobacillus halophilus (strain ATCC 35676 / DSM 2266 / JCM 20832 / KCTC 3685 / LMG 17431 / NBRC 102448 / NCIMB 2269)</name>
    <name type="common">Sporosarcina halophila</name>
    <dbReference type="NCBI Taxonomy" id="866895"/>
    <lineage>
        <taxon>Bacteria</taxon>
        <taxon>Bacillati</taxon>
        <taxon>Bacillota</taxon>
        <taxon>Bacilli</taxon>
        <taxon>Bacillales</taxon>
        <taxon>Bacillaceae</taxon>
        <taxon>Halobacillus</taxon>
    </lineage>
</organism>
<sequence>MKKIYGGFSIIFITLLLISCSERNQYILEGESDHWEAKLKVTVKANDATSKDFIINYKGELNQLADISRLEYSYKSAASSGKSEINFNGKPPQRKSFTHHSGSSGSSFDSEQTVNVTVKWDGNEEKMKLKE</sequence>
<reference evidence="2 3" key="1">
    <citation type="journal article" date="2013" name="Environ. Microbiol.">
        <title>Chloride and organic osmolytes: a hybrid strategy to cope with elevated salinities by the moderately halophilic, chloride-dependent bacterium Halobacillus halophilus.</title>
        <authorList>
            <person name="Saum S.H."/>
            <person name="Pfeiffer F."/>
            <person name="Palm P."/>
            <person name="Rampp M."/>
            <person name="Schuster S.C."/>
            <person name="Muller V."/>
            <person name="Oesterhelt D."/>
        </authorList>
    </citation>
    <scope>NUCLEOTIDE SEQUENCE [LARGE SCALE GENOMIC DNA]</scope>
    <source>
        <strain evidence="3">ATCC 35676 / DSM 2266 / JCM 20832 / KCTC 3685 / LMG 17431 / NBRC 102448 / NCIMB 2269</strain>
    </source>
</reference>
<dbReference type="PATRIC" id="fig|866895.3.peg.1562"/>
<gene>
    <name evidence="2" type="ordered locus">HBHAL_2547</name>
</gene>
<evidence type="ECO:0000256" key="1">
    <source>
        <dbReference type="SAM" id="MobiDB-lite"/>
    </source>
</evidence>
<dbReference type="KEGG" id="hhd:HBHAL_2547"/>